<keyword evidence="4" id="KW-1185">Reference proteome</keyword>
<feature type="transmembrane region" description="Helical" evidence="2">
    <location>
        <begin position="124"/>
        <end position="144"/>
    </location>
</feature>
<feature type="transmembrane region" description="Helical" evidence="2">
    <location>
        <begin position="222"/>
        <end position="243"/>
    </location>
</feature>
<keyword evidence="2" id="KW-0812">Transmembrane</keyword>
<feature type="transmembrane region" description="Helical" evidence="2">
    <location>
        <begin position="336"/>
        <end position="356"/>
    </location>
</feature>
<evidence type="ECO:0000313" key="3">
    <source>
        <dbReference type="EMBL" id="NNG35745.1"/>
    </source>
</evidence>
<evidence type="ECO:0008006" key="5">
    <source>
        <dbReference type="Google" id="ProtNLM"/>
    </source>
</evidence>
<name>A0A849A5E3_9ACTN</name>
<dbReference type="AlphaFoldDB" id="A0A849A5E3"/>
<gene>
    <name evidence="3" type="ORF">HKD39_08480</name>
</gene>
<keyword evidence="2" id="KW-0472">Membrane</keyword>
<reference evidence="3 4" key="1">
    <citation type="submission" date="2020-05" db="EMBL/GenBank/DDBJ databases">
        <title>Nakamurella sp. DB0629 isolated from air conditioner.</title>
        <authorList>
            <person name="Kim D.H."/>
            <person name="Kim D.-U."/>
        </authorList>
    </citation>
    <scope>NUCLEOTIDE SEQUENCE [LARGE SCALE GENOMIC DNA]</scope>
    <source>
        <strain evidence="3 4">DB0629</strain>
    </source>
</reference>
<feature type="compositionally biased region" description="Low complexity" evidence="1">
    <location>
        <begin position="388"/>
        <end position="405"/>
    </location>
</feature>
<feature type="transmembrane region" description="Helical" evidence="2">
    <location>
        <begin position="191"/>
        <end position="210"/>
    </location>
</feature>
<keyword evidence="2" id="KW-1133">Transmembrane helix</keyword>
<evidence type="ECO:0000256" key="2">
    <source>
        <dbReference type="SAM" id="Phobius"/>
    </source>
</evidence>
<protein>
    <recommendedName>
        <fullName evidence="5">Integral membrane protein</fullName>
    </recommendedName>
</protein>
<dbReference type="EMBL" id="JABEND010000003">
    <property type="protein sequence ID" value="NNG35745.1"/>
    <property type="molecule type" value="Genomic_DNA"/>
</dbReference>
<feature type="region of interest" description="Disordered" evidence="1">
    <location>
        <begin position="387"/>
        <end position="450"/>
    </location>
</feature>
<feature type="transmembrane region" description="Helical" evidence="2">
    <location>
        <begin position="156"/>
        <end position="179"/>
    </location>
</feature>
<evidence type="ECO:0000313" key="4">
    <source>
        <dbReference type="Proteomes" id="UP000562984"/>
    </source>
</evidence>
<feature type="transmembrane region" description="Helical" evidence="2">
    <location>
        <begin position="60"/>
        <end position="80"/>
    </location>
</feature>
<proteinExistence type="predicted"/>
<dbReference type="Proteomes" id="UP000562984">
    <property type="component" value="Unassembled WGS sequence"/>
</dbReference>
<dbReference type="RefSeq" id="WP_171199383.1">
    <property type="nucleotide sequence ID" value="NZ_JABEND010000003.1"/>
</dbReference>
<feature type="transmembrane region" description="Helical" evidence="2">
    <location>
        <begin position="276"/>
        <end position="302"/>
    </location>
</feature>
<comment type="caution">
    <text evidence="3">The sequence shown here is derived from an EMBL/GenBank/DDBJ whole genome shotgun (WGS) entry which is preliminary data.</text>
</comment>
<accession>A0A849A5E3</accession>
<sequence length="450" mass="47549">MSNEPSLLEPAAAPGLGAHPGAAPGASPDLRDDWLRSEGLPTLVPVRRWANDLPRRATPLMVWMCAFAGATVAAIAGLVAVDESLPEWAFTLYTAAALGVVLVVPVLLAYWVYRLLRRVRYPTLVSWVFLVVATVLTALITQSIDELSLFEELASGVITVLAVIAGIWIGLGSLLGWTLKSALTNLSAVRHMAAMALPVILLLVIFAFFSAETWQATDALSWPRLFAFGLVIVVIGTMVALPASWQEVAEARKEATESGQTAPALLRLRWWQQLNVVLVALISQLLLTAIFAAMLTAILVVLGKIAIAPPAMRAWLGHEAVPWEIGGATLPVTVNLLKAAVFLAMLAGLSFLISTVSDRQYREHFFDPIVNRIVAALAVRPIDDTARGGRPAGSAEPAPAATPAAAPAPSPPAAGGDRADLETPDPAPDSSSAHDSSAARDVEPGPNQPG</sequence>
<evidence type="ECO:0000256" key="1">
    <source>
        <dbReference type="SAM" id="MobiDB-lite"/>
    </source>
</evidence>
<organism evidence="3 4">
    <name type="scientific">Nakamurella aerolata</name>
    <dbReference type="NCBI Taxonomy" id="1656892"/>
    <lineage>
        <taxon>Bacteria</taxon>
        <taxon>Bacillati</taxon>
        <taxon>Actinomycetota</taxon>
        <taxon>Actinomycetes</taxon>
        <taxon>Nakamurellales</taxon>
        <taxon>Nakamurellaceae</taxon>
        <taxon>Nakamurella</taxon>
    </lineage>
</organism>
<feature type="transmembrane region" description="Helical" evidence="2">
    <location>
        <begin position="92"/>
        <end position="112"/>
    </location>
</feature>